<dbReference type="InterPro" id="IPR011032">
    <property type="entry name" value="GroES-like_sf"/>
</dbReference>
<sequence>MRAVVITHAGGPEVLEAHEVEDPPQLGEGEVLIEVAAAGFNRADTLQRHGRHPPPADASPYPGLECSGTIEALGPNVPSRWSVGDKECALLSGGGYAEKVVVPAGQLLTLPEGISLTDASGLPEVACTVWSTVFMTSHLSSDESFLIHGGSSGIGTFAIQIAKHLGIKVFVTAGSEEKLAACKDLRADVCINYKAEHFLERVKQETHGKADDVIL</sequence>
<keyword evidence="2" id="KW-0521">NADP</keyword>
<evidence type="ECO:0000256" key="2">
    <source>
        <dbReference type="ARBA" id="ARBA00022857"/>
    </source>
</evidence>
<evidence type="ECO:0000256" key="3">
    <source>
        <dbReference type="ARBA" id="ARBA00023002"/>
    </source>
</evidence>
<evidence type="ECO:0000313" key="5">
    <source>
        <dbReference type="EMBL" id="AIN39819.1"/>
    </source>
</evidence>
<proteinExistence type="evidence at transcript level"/>
<accession>A0A0C4MKI2</accession>
<organism evidence="5">
    <name type="scientific">Zoysia matrella</name>
    <name type="common">Manila grass</name>
    <dbReference type="NCBI Taxonomy" id="38722"/>
    <lineage>
        <taxon>Eukaryota</taxon>
        <taxon>Viridiplantae</taxon>
        <taxon>Streptophyta</taxon>
        <taxon>Embryophyta</taxon>
        <taxon>Tracheophyta</taxon>
        <taxon>Spermatophyta</taxon>
        <taxon>Magnoliopsida</taxon>
        <taxon>Liliopsida</taxon>
        <taxon>Poales</taxon>
        <taxon>Poaceae</taxon>
        <taxon>PACMAD clade</taxon>
        <taxon>Chloridoideae</taxon>
        <taxon>Zoysieae</taxon>
        <taxon>Zoysiinae</taxon>
        <taxon>Zoysia</taxon>
    </lineage>
</organism>
<dbReference type="AlphaFoldDB" id="A0A0C4MKI2"/>
<dbReference type="InterPro" id="IPR036291">
    <property type="entry name" value="NAD(P)-bd_dom_sf"/>
</dbReference>
<evidence type="ECO:0000259" key="4">
    <source>
        <dbReference type="SMART" id="SM00829"/>
    </source>
</evidence>
<dbReference type="InterPro" id="IPR020843">
    <property type="entry name" value="ER"/>
</dbReference>
<evidence type="ECO:0000256" key="1">
    <source>
        <dbReference type="ARBA" id="ARBA00011738"/>
    </source>
</evidence>
<dbReference type="InterPro" id="IPR013149">
    <property type="entry name" value="ADH-like_C"/>
</dbReference>
<dbReference type="Gene3D" id="3.90.180.10">
    <property type="entry name" value="Medium-chain alcohol dehydrogenases, catalytic domain"/>
    <property type="match status" value="1"/>
</dbReference>
<dbReference type="Gene3D" id="3.40.50.720">
    <property type="entry name" value="NAD(P)-binding Rossmann-like Domain"/>
    <property type="match status" value="1"/>
</dbReference>
<dbReference type="EMBL" id="KM265156">
    <property type="protein sequence ID" value="AIN39819.1"/>
    <property type="molecule type" value="mRNA"/>
</dbReference>
<feature type="domain" description="Enoyl reductase (ER)" evidence="4">
    <location>
        <begin position="10"/>
        <end position="215"/>
    </location>
</feature>
<dbReference type="Pfam" id="PF00107">
    <property type="entry name" value="ADH_zinc_N"/>
    <property type="match status" value="1"/>
</dbReference>
<reference evidence="5" key="1">
    <citation type="journal article" date="2015" name="Plant Physiol. Biochem.">
        <title>Systematic mining of salt-tolerant genes in halophyte-Zoysia matrella through cDNA expression library screening.</title>
        <authorList>
            <person name="Chen Y."/>
            <person name="Zong J."/>
            <person name="Tan Z."/>
            <person name="Li L."/>
            <person name="Hu B."/>
            <person name="Chen C."/>
            <person name="Chen J."/>
            <person name="Liu J."/>
        </authorList>
    </citation>
    <scope>NUCLEOTIDE SEQUENCE</scope>
</reference>
<dbReference type="Pfam" id="PF08240">
    <property type="entry name" value="ADH_N"/>
    <property type="match status" value="1"/>
</dbReference>
<dbReference type="GO" id="GO:0070402">
    <property type="term" value="F:NADPH binding"/>
    <property type="evidence" value="ECO:0007669"/>
    <property type="project" value="TreeGrafter"/>
</dbReference>
<dbReference type="InterPro" id="IPR013154">
    <property type="entry name" value="ADH-like_N"/>
</dbReference>
<dbReference type="SUPFAM" id="SSF51735">
    <property type="entry name" value="NAD(P)-binding Rossmann-fold domains"/>
    <property type="match status" value="1"/>
</dbReference>
<protein>
    <recommendedName>
        <fullName evidence="4">Enoyl reductase (ER) domain-containing protein</fullName>
    </recommendedName>
</protein>
<dbReference type="SMART" id="SM00829">
    <property type="entry name" value="PKS_ER"/>
    <property type="match status" value="1"/>
</dbReference>
<dbReference type="PANTHER" id="PTHR48106:SF12">
    <property type="entry name" value="ENOYL REDUCTASE (ER) DOMAIN-CONTAINING PROTEIN"/>
    <property type="match status" value="1"/>
</dbReference>
<dbReference type="SUPFAM" id="SSF50129">
    <property type="entry name" value="GroES-like"/>
    <property type="match status" value="1"/>
</dbReference>
<gene>
    <name evidence="5" type="primary">SS18</name>
</gene>
<dbReference type="GO" id="GO:0016651">
    <property type="term" value="F:oxidoreductase activity, acting on NAD(P)H"/>
    <property type="evidence" value="ECO:0007669"/>
    <property type="project" value="TreeGrafter"/>
</dbReference>
<name>A0A0C4MKI2_9POAL</name>
<dbReference type="PANTHER" id="PTHR48106">
    <property type="entry name" value="QUINONE OXIDOREDUCTASE PIG3-RELATED"/>
    <property type="match status" value="1"/>
</dbReference>
<comment type="subunit">
    <text evidence="1">Homodimer.</text>
</comment>
<keyword evidence="3" id="KW-0560">Oxidoreductase</keyword>